<proteinExistence type="predicted"/>
<sequence length="164" mass="18714">MLDHQRRNAYDGFEQNMEAGKRLHEIAGWDKLIPESTPQYQLGSPVFRLSSMPVPEVRVWATAGFAGGIQPWWHHIGSSHEDRRQYRTAEPIFRWHDANQDVLVNREIRADVGVVWSQQNHDFFGRADAAEKTMAPYRCVIKALDRHAITSPCTPTASARHAIA</sequence>
<name>A0ABQ5W7G3_9HYPH</name>
<protein>
    <submittedName>
        <fullName evidence="1">Uncharacterized protein</fullName>
    </submittedName>
</protein>
<dbReference type="RefSeq" id="WP_284341335.1">
    <property type="nucleotide sequence ID" value="NZ_BSNS01000015.1"/>
</dbReference>
<dbReference type="EMBL" id="BSNS01000015">
    <property type="protein sequence ID" value="GLQ55917.1"/>
    <property type="molecule type" value="Genomic_DNA"/>
</dbReference>
<keyword evidence="2" id="KW-1185">Reference proteome</keyword>
<organism evidence="1 2">
    <name type="scientific">Devosia nitrariae</name>
    <dbReference type="NCBI Taxonomy" id="2071872"/>
    <lineage>
        <taxon>Bacteria</taxon>
        <taxon>Pseudomonadati</taxon>
        <taxon>Pseudomonadota</taxon>
        <taxon>Alphaproteobacteria</taxon>
        <taxon>Hyphomicrobiales</taxon>
        <taxon>Devosiaceae</taxon>
        <taxon>Devosia</taxon>
    </lineage>
</organism>
<gene>
    <name evidence="1" type="ORF">GCM10010862_31760</name>
</gene>
<dbReference type="Proteomes" id="UP001156691">
    <property type="component" value="Unassembled WGS sequence"/>
</dbReference>
<evidence type="ECO:0000313" key="1">
    <source>
        <dbReference type="EMBL" id="GLQ55917.1"/>
    </source>
</evidence>
<evidence type="ECO:0000313" key="2">
    <source>
        <dbReference type="Proteomes" id="UP001156691"/>
    </source>
</evidence>
<comment type="caution">
    <text evidence="1">The sequence shown here is derived from an EMBL/GenBank/DDBJ whole genome shotgun (WGS) entry which is preliminary data.</text>
</comment>
<accession>A0ABQ5W7G3</accession>
<reference evidence="2" key="1">
    <citation type="journal article" date="2019" name="Int. J. Syst. Evol. Microbiol.">
        <title>The Global Catalogue of Microorganisms (GCM) 10K type strain sequencing project: providing services to taxonomists for standard genome sequencing and annotation.</title>
        <authorList>
            <consortium name="The Broad Institute Genomics Platform"/>
            <consortium name="The Broad Institute Genome Sequencing Center for Infectious Disease"/>
            <person name="Wu L."/>
            <person name="Ma J."/>
        </authorList>
    </citation>
    <scope>NUCLEOTIDE SEQUENCE [LARGE SCALE GENOMIC DNA]</scope>
    <source>
        <strain evidence="2">NBRC 112416</strain>
    </source>
</reference>